<feature type="modified residue" description="N6-(pyridoxal phosphate)lysine" evidence="5">
    <location>
        <position position="291"/>
    </location>
</feature>
<organism evidence="6 7">
    <name type="scientific">Turneriella parva (strain ATCC BAA-1111 / DSM 21527 / NCTC 11395 / H)</name>
    <name type="common">Leptospira parva</name>
    <dbReference type="NCBI Taxonomy" id="869212"/>
    <lineage>
        <taxon>Bacteria</taxon>
        <taxon>Pseudomonadati</taxon>
        <taxon>Spirochaetota</taxon>
        <taxon>Spirochaetia</taxon>
        <taxon>Leptospirales</taxon>
        <taxon>Leptospiraceae</taxon>
        <taxon>Turneriella</taxon>
    </lineage>
</organism>
<dbReference type="STRING" id="869212.Turpa_3884"/>
<dbReference type="Proteomes" id="UP000006048">
    <property type="component" value="Chromosome"/>
</dbReference>
<dbReference type="GO" id="GO:0030170">
    <property type="term" value="F:pyridoxal phosphate binding"/>
    <property type="evidence" value="ECO:0007669"/>
    <property type="project" value="InterPro"/>
</dbReference>
<keyword evidence="3 5" id="KW-0808">Transferase</keyword>
<evidence type="ECO:0000313" key="7">
    <source>
        <dbReference type="Proteomes" id="UP000006048"/>
    </source>
</evidence>
<evidence type="ECO:0000256" key="4">
    <source>
        <dbReference type="ARBA" id="ARBA00022898"/>
    </source>
</evidence>
<feature type="binding site" evidence="5">
    <location>
        <position position="320"/>
    </location>
    <ligand>
        <name>pyridoxal 5'-phosphate</name>
        <dbReference type="ChEBI" id="CHEBI:597326"/>
    </ligand>
</feature>
<dbReference type="Gene3D" id="3.90.1150.10">
    <property type="entry name" value="Aspartate Aminotransferase, domain 1"/>
    <property type="match status" value="1"/>
</dbReference>
<dbReference type="AlphaFoldDB" id="I4BB61"/>
<reference evidence="6 7" key="1">
    <citation type="submission" date="2012-06" db="EMBL/GenBank/DDBJ databases">
        <title>The complete chromosome of genome of Turneriella parva DSM 21527.</title>
        <authorList>
            <consortium name="US DOE Joint Genome Institute (JGI-PGF)"/>
            <person name="Lucas S."/>
            <person name="Han J."/>
            <person name="Lapidus A."/>
            <person name="Bruce D."/>
            <person name="Goodwin L."/>
            <person name="Pitluck S."/>
            <person name="Peters L."/>
            <person name="Kyrpides N."/>
            <person name="Mavromatis K."/>
            <person name="Ivanova N."/>
            <person name="Mikhailova N."/>
            <person name="Chertkov O."/>
            <person name="Detter J.C."/>
            <person name="Tapia R."/>
            <person name="Han C."/>
            <person name="Land M."/>
            <person name="Hauser L."/>
            <person name="Markowitz V."/>
            <person name="Cheng J.-F."/>
            <person name="Hugenholtz P."/>
            <person name="Woyke T."/>
            <person name="Wu D."/>
            <person name="Gronow S."/>
            <person name="Wellnitz S."/>
            <person name="Brambilla E."/>
            <person name="Klenk H.-P."/>
            <person name="Eisen J.A."/>
        </authorList>
    </citation>
    <scope>NUCLEOTIDE SEQUENCE [LARGE SCALE GENOMIC DNA]</scope>
    <source>
        <strain evidence="7">ATCC BAA-1111 / DSM 21527 / NCTC 11395 / H</strain>
    </source>
</reference>
<dbReference type="EC" id="2.6.1.11" evidence="5"/>
<dbReference type="PATRIC" id="fig|869212.3.peg.3914"/>
<feature type="binding site" evidence="5">
    <location>
        <begin position="262"/>
        <end position="265"/>
    </location>
    <ligand>
        <name>pyridoxal 5'-phosphate</name>
        <dbReference type="ChEBI" id="CHEBI:597326"/>
    </ligand>
</feature>
<dbReference type="PIRSF" id="PIRSF000521">
    <property type="entry name" value="Transaminase_4ab_Lys_Orn"/>
    <property type="match status" value="1"/>
</dbReference>
<dbReference type="GO" id="GO:0006526">
    <property type="term" value="P:L-arginine biosynthetic process"/>
    <property type="evidence" value="ECO:0007669"/>
    <property type="project" value="UniProtKB-UniRule"/>
</dbReference>
<sequence>MGEEFKTAESAREFVGLPDMNALAPAHEPRQRNAFDPAERLTLKEIRELDEKYVLQTYARMPVAFQYGAGDHLYDTEGKEYIDFLSGIAVTALGHAHSDLIAALNQQAEMLWHTSNLFFNQQQAQLARALVEINFPGKVFFCNSGTEANEAALKFMRAYGQTKSPARQKVVAVKDGFHGRTFGALSITGQDKIQKGFGEILGHIEFVAADDIAGLSAAIDSNTCGVIFEPVQGESGVIPLSSDFLKIARARCNEEGALLCFDEIQIGMGRSGHYFAYQHYGVLPDIVTMAKGLGGGFPIGAMLVAEKHAAVFEKGMHGTTFGGNHLATAVAYEVIRTIEAEKILDHVKASARYLTSALNKLKEKYPDKITEVRGLGLLIGIVFVDSIEARPLIEKALQLGLIVGRGGNSVLRLAPPLNVRKTTMDAAVEKLDQLVAGIQL</sequence>
<evidence type="ECO:0000313" key="6">
    <source>
        <dbReference type="EMBL" id="AFM14518.1"/>
    </source>
</evidence>
<keyword evidence="2 5" id="KW-0028">Amino-acid biosynthesis</keyword>
<comment type="miscellaneous">
    <text evidence="5">May also have succinyldiaminopimelate aminotransferase activity, thus carrying out the corresponding step in lysine biosynthesis.</text>
</comment>
<dbReference type="InterPro" id="IPR015421">
    <property type="entry name" value="PyrdxlP-dep_Trfase_major"/>
</dbReference>
<dbReference type="GO" id="GO:0003992">
    <property type="term" value="F:N2-acetyl-L-ornithine:2-oxoglutarate 5-aminotransferase activity"/>
    <property type="evidence" value="ECO:0007669"/>
    <property type="project" value="UniProtKB-UniRule"/>
</dbReference>
<dbReference type="InterPro" id="IPR005814">
    <property type="entry name" value="Aminotrans_3"/>
</dbReference>
<comment type="pathway">
    <text evidence="5">Amino-acid biosynthesis; L-arginine biosynthesis; N(2)-acetyl-L-ornithine from L-glutamate: step 4/4.</text>
</comment>
<dbReference type="NCBIfam" id="NF002325">
    <property type="entry name" value="PRK01278.1"/>
    <property type="match status" value="1"/>
</dbReference>
<evidence type="ECO:0000256" key="1">
    <source>
        <dbReference type="ARBA" id="ARBA00022576"/>
    </source>
</evidence>
<gene>
    <name evidence="5" type="primary">argD</name>
    <name evidence="6" type="ordered locus">Turpa_3884</name>
</gene>
<dbReference type="InterPro" id="IPR050103">
    <property type="entry name" value="Class-III_PLP-dep_AT"/>
</dbReference>
<keyword evidence="5" id="KW-0055">Arginine biosynthesis</keyword>
<dbReference type="FunFam" id="3.40.640.10:FF:000004">
    <property type="entry name" value="Acetylornithine aminotransferase"/>
    <property type="match status" value="1"/>
</dbReference>
<keyword evidence="1 5" id="KW-0032">Aminotransferase</keyword>
<dbReference type="RefSeq" id="WP_014804995.1">
    <property type="nucleotide sequence ID" value="NC_018020.1"/>
</dbReference>
<dbReference type="NCBIfam" id="TIGR00707">
    <property type="entry name" value="argD"/>
    <property type="match status" value="1"/>
</dbReference>
<dbReference type="Gene3D" id="3.40.640.10">
    <property type="entry name" value="Type I PLP-dependent aspartate aminotransferase-like (Major domain)"/>
    <property type="match status" value="1"/>
</dbReference>
<dbReference type="SUPFAM" id="SSF53383">
    <property type="entry name" value="PLP-dependent transferases"/>
    <property type="match status" value="1"/>
</dbReference>
<dbReference type="PROSITE" id="PS00600">
    <property type="entry name" value="AA_TRANSFER_CLASS_3"/>
    <property type="match status" value="1"/>
</dbReference>
<feature type="binding site" evidence="5">
    <location>
        <position position="180"/>
    </location>
    <ligand>
        <name>N(2)-acetyl-L-ornithine</name>
        <dbReference type="ChEBI" id="CHEBI:57805"/>
    </ligand>
</feature>
<dbReference type="PANTHER" id="PTHR11986:SF79">
    <property type="entry name" value="ACETYLORNITHINE AMINOTRANSFERASE, MITOCHONDRIAL"/>
    <property type="match status" value="1"/>
</dbReference>
<comment type="cofactor">
    <cofactor evidence="5">
        <name>pyridoxal 5'-phosphate</name>
        <dbReference type="ChEBI" id="CHEBI:597326"/>
    </cofactor>
    <text evidence="5">Binds 1 pyridoxal phosphate per subunit.</text>
</comment>
<evidence type="ECO:0000256" key="5">
    <source>
        <dbReference type="HAMAP-Rule" id="MF_01107"/>
    </source>
</evidence>
<dbReference type="PANTHER" id="PTHR11986">
    <property type="entry name" value="AMINOTRANSFERASE CLASS III"/>
    <property type="match status" value="1"/>
</dbReference>
<evidence type="ECO:0000256" key="3">
    <source>
        <dbReference type="ARBA" id="ARBA00022679"/>
    </source>
</evidence>
<keyword evidence="7" id="KW-1185">Reference proteome</keyword>
<comment type="subcellular location">
    <subcellularLocation>
        <location evidence="5">Cytoplasm</location>
    </subcellularLocation>
</comment>
<dbReference type="OrthoDB" id="9807885at2"/>
<dbReference type="InterPro" id="IPR015424">
    <property type="entry name" value="PyrdxlP-dep_Trfase"/>
</dbReference>
<comment type="similarity">
    <text evidence="5">Belongs to the class-III pyridoxal-phosphate-dependent aminotransferase family. ArgD subfamily.</text>
</comment>
<proteinExistence type="inferred from homology"/>
<evidence type="ECO:0000256" key="2">
    <source>
        <dbReference type="ARBA" id="ARBA00022605"/>
    </source>
</evidence>
<dbReference type="GO" id="GO:0042802">
    <property type="term" value="F:identical protein binding"/>
    <property type="evidence" value="ECO:0007669"/>
    <property type="project" value="TreeGrafter"/>
</dbReference>
<feature type="binding site" evidence="5">
    <location>
        <position position="177"/>
    </location>
    <ligand>
        <name>pyridoxal 5'-phosphate</name>
        <dbReference type="ChEBI" id="CHEBI:597326"/>
    </ligand>
</feature>
<dbReference type="GO" id="GO:0005737">
    <property type="term" value="C:cytoplasm"/>
    <property type="evidence" value="ECO:0007669"/>
    <property type="project" value="UniProtKB-SubCell"/>
</dbReference>
<feature type="binding site" evidence="5">
    <location>
        <begin position="145"/>
        <end position="146"/>
    </location>
    <ligand>
        <name>pyridoxal 5'-phosphate</name>
        <dbReference type="ChEBI" id="CHEBI:597326"/>
    </ligand>
</feature>
<dbReference type="InterPro" id="IPR015422">
    <property type="entry name" value="PyrdxlP-dep_Trfase_small"/>
</dbReference>
<dbReference type="Pfam" id="PF00202">
    <property type="entry name" value="Aminotran_3"/>
    <property type="match status" value="1"/>
</dbReference>
<accession>I4BB61</accession>
<dbReference type="EMBL" id="CP002959">
    <property type="protein sequence ID" value="AFM14518.1"/>
    <property type="molecule type" value="Genomic_DNA"/>
</dbReference>
<dbReference type="InterPro" id="IPR004636">
    <property type="entry name" value="AcOrn/SuccOrn_fam"/>
</dbReference>
<keyword evidence="5" id="KW-0963">Cytoplasm</keyword>
<comment type="subunit">
    <text evidence="5">Homodimer.</text>
</comment>
<dbReference type="CDD" id="cd00610">
    <property type="entry name" value="OAT_like"/>
    <property type="match status" value="1"/>
</dbReference>
<dbReference type="UniPathway" id="UPA00068">
    <property type="reaction ID" value="UER00109"/>
</dbReference>
<dbReference type="HAMAP" id="MF_01107">
    <property type="entry name" value="ArgD_aminotrans_3"/>
    <property type="match status" value="1"/>
</dbReference>
<dbReference type="KEGG" id="tpx:Turpa_3884"/>
<feature type="binding site" evidence="5">
    <location>
        <position position="319"/>
    </location>
    <ligand>
        <name>N(2)-acetyl-L-ornithine</name>
        <dbReference type="ChEBI" id="CHEBI:57805"/>
    </ligand>
</feature>
<name>I4BB61_TURPD</name>
<dbReference type="InterPro" id="IPR049704">
    <property type="entry name" value="Aminotrans_3_PPA_site"/>
</dbReference>
<protein>
    <recommendedName>
        <fullName evidence="5">Acetylornithine aminotransferase</fullName>
        <shortName evidence="5">ACOAT</shortName>
        <ecNumber evidence="5">2.6.1.11</ecNumber>
    </recommendedName>
</protein>
<keyword evidence="4 5" id="KW-0663">Pyridoxal phosphate</keyword>
<comment type="catalytic activity">
    <reaction evidence="5">
        <text>N(2)-acetyl-L-ornithine + 2-oxoglutarate = N-acetyl-L-glutamate 5-semialdehyde + L-glutamate</text>
        <dbReference type="Rhea" id="RHEA:18049"/>
        <dbReference type="ChEBI" id="CHEBI:16810"/>
        <dbReference type="ChEBI" id="CHEBI:29123"/>
        <dbReference type="ChEBI" id="CHEBI:29985"/>
        <dbReference type="ChEBI" id="CHEBI:57805"/>
        <dbReference type="EC" id="2.6.1.11"/>
    </reaction>
</comment>
<dbReference type="HOGENOM" id="CLU_016922_10_1_12"/>